<proteinExistence type="inferred from homology"/>
<dbReference type="AlphaFoldDB" id="A0ABC8S1P7"/>
<evidence type="ECO:0000256" key="1">
    <source>
        <dbReference type="ARBA" id="ARBA00010515"/>
    </source>
</evidence>
<dbReference type="InterPro" id="IPR050466">
    <property type="entry name" value="Carboxylest/Gibb_receptor"/>
</dbReference>
<dbReference type="InterPro" id="IPR013094">
    <property type="entry name" value="AB_hydrolase_3"/>
</dbReference>
<dbReference type="Gene3D" id="3.40.50.1820">
    <property type="entry name" value="alpha/beta hydrolase"/>
    <property type="match status" value="1"/>
</dbReference>
<dbReference type="PANTHER" id="PTHR23024">
    <property type="entry name" value="ARYLACETAMIDE DEACETYLASE"/>
    <property type="match status" value="1"/>
</dbReference>
<evidence type="ECO:0000259" key="2">
    <source>
        <dbReference type="Pfam" id="PF07859"/>
    </source>
</evidence>
<gene>
    <name evidence="3" type="ORF">ILEXP_LOCUS18937</name>
</gene>
<dbReference type="SUPFAM" id="SSF53474">
    <property type="entry name" value="alpha/beta-Hydrolases"/>
    <property type="match status" value="1"/>
</dbReference>
<feature type="domain" description="Alpha/beta hydrolase fold-3" evidence="2">
    <location>
        <begin position="76"/>
        <end position="143"/>
    </location>
</feature>
<reference evidence="3 4" key="1">
    <citation type="submission" date="2024-02" db="EMBL/GenBank/DDBJ databases">
        <authorList>
            <person name="Vignale AGUSTIN F."/>
            <person name="Sosa J E."/>
            <person name="Modenutti C."/>
        </authorList>
    </citation>
    <scope>NUCLEOTIDE SEQUENCE [LARGE SCALE GENOMIC DNA]</scope>
</reference>
<organism evidence="3 4">
    <name type="scientific">Ilex paraguariensis</name>
    <name type="common">yerba mate</name>
    <dbReference type="NCBI Taxonomy" id="185542"/>
    <lineage>
        <taxon>Eukaryota</taxon>
        <taxon>Viridiplantae</taxon>
        <taxon>Streptophyta</taxon>
        <taxon>Embryophyta</taxon>
        <taxon>Tracheophyta</taxon>
        <taxon>Spermatophyta</taxon>
        <taxon>Magnoliopsida</taxon>
        <taxon>eudicotyledons</taxon>
        <taxon>Gunneridae</taxon>
        <taxon>Pentapetalae</taxon>
        <taxon>asterids</taxon>
        <taxon>campanulids</taxon>
        <taxon>Aquifoliales</taxon>
        <taxon>Aquifoliaceae</taxon>
        <taxon>Ilex</taxon>
    </lineage>
</organism>
<keyword evidence="4" id="KW-1185">Reference proteome</keyword>
<dbReference type="PANTHER" id="PTHR23024:SF467">
    <property type="entry name" value="CARBOXYLESTERASE 12-RELATED"/>
    <property type="match status" value="1"/>
</dbReference>
<comment type="caution">
    <text evidence="3">The sequence shown here is derived from an EMBL/GenBank/DDBJ whole genome shotgun (WGS) entry which is preliminary data.</text>
</comment>
<name>A0ABC8S1P7_9AQUA</name>
<dbReference type="Proteomes" id="UP001642360">
    <property type="component" value="Unassembled WGS sequence"/>
</dbReference>
<evidence type="ECO:0000313" key="4">
    <source>
        <dbReference type="Proteomes" id="UP001642360"/>
    </source>
</evidence>
<dbReference type="Pfam" id="PF07859">
    <property type="entry name" value="Abhydrolase_3"/>
    <property type="match status" value="1"/>
</dbReference>
<dbReference type="EMBL" id="CAUOFW020002059">
    <property type="protein sequence ID" value="CAK9150782.1"/>
    <property type="molecule type" value="Genomic_DNA"/>
</dbReference>
<protein>
    <recommendedName>
        <fullName evidence="2">Alpha/beta hydrolase fold-3 domain-containing protein</fullName>
    </recommendedName>
</protein>
<comment type="similarity">
    <text evidence="1">Belongs to the 'GDXG' lipolytic enzyme family.</text>
</comment>
<evidence type="ECO:0000313" key="3">
    <source>
        <dbReference type="EMBL" id="CAK9150782.1"/>
    </source>
</evidence>
<dbReference type="InterPro" id="IPR029058">
    <property type="entry name" value="AB_hydrolase_fold"/>
</dbReference>
<accession>A0ABC8S1P7</accession>
<sequence>MASSTAENEIAHEFLPAFRIYKDGRVEKFMGKDVVPASVDPNTGVQSKDVEIAPEIGVSARLYIPKNVNLRHKRPLLVYFHGKANVVLVSVGYRLALLLPNTYEDVWVAVKWVASQLKGDGQEPWLKVYVDFESVFFGGDSSGEGTQSYDSSAARSS</sequence>